<dbReference type="GO" id="GO:0016705">
    <property type="term" value="F:oxidoreductase activity, acting on paired donors, with incorporation or reduction of molecular oxygen"/>
    <property type="evidence" value="ECO:0007669"/>
    <property type="project" value="InterPro"/>
</dbReference>
<sequence length="65" mass="7856">MEGFPFIHNRSKRLLLEVYGTHHDPELWENPEEFRPERFRDWKRIPFDFIPQGGGDHHTDHRCAG</sequence>
<comment type="caution">
    <text evidence="1">The sequence shown here is derived from an EMBL/GenBank/DDBJ whole genome shotgun (WGS) entry which is preliminary data.</text>
</comment>
<gene>
    <name evidence="1" type="ORF">FVR03_16275</name>
</gene>
<dbReference type="GO" id="GO:0004497">
    <property type="term" value="F:monooxygenase activity"/>
    <property type="evidence" value="ECO:0007669"/>
    <property type="project" value="InterPro"/>
</dbReference>
<accession>A0A5C8JI04</accession>
<dbReference type="InterPro" id="IPR036396">
    <property type="entry name" value="Cyt_P450_sf"/>
</dbReference>
<proteinExistence type="predicted"/>
<organism evidence="1 2">
    <name type="scientific">Pontibacter qinzhouensis</name>
    <dbReference type="NCBI Taxonomy" id="2603253"/>
    <lineage>
        <taxon>Bacteria</taxon>
        <taxon>Pseudomonadati</taxon>
        <taxon>Bacteroidota</taxon>
        <taxon>Cytophagia</taxon>
        <taxon>Cytophagales</taxon>
        <taxon>Hymenobacteraceae</taxon>
        <taxon>Pontibacter</taxon>
    </lineage>
</organism>
<dbReference type="InterPro" id="IPR001128">
    <property type="entry name" value="Cyt_P450"/>
</dbReference>
<dbReference type="OrthoDB" id="9764248at2"/>
<dbReference type="SUPFAM" id="SSF48264">
    <property type="entry name" value="Cytochrome P450"/>
    <property type="match status" value="1"/>
</dbReference>
<dbReference type="InterPro" id="IPR002401">
    <property type="entry name" value="Cyt_P450_E_grp-I"/>
</dbReference>
<dbReference type="Gene3D" id="1.10.630.10">
    <property type="entry name" value="Cytochrome P450"/>
    <property type="match status" value="1"/>
</dbReference>
<dbReference type="GO" id="GO:0005506">
    <property type="term" value="F:iron ion binding"/>
    <property type="evidence" value="ECO:0007669"/>
    <property type="project" value="InterPro"/>
</dbReference>
<dbReference type="GO" id="GO:0020037">
    <property type="term" value="F:heme binding"/>
    <property type="evidence" value="ECO:0007669"/>
    <property type="project" value="InterPro"/>
</dbReference>
<protein>
    <submittedName>
        <fullName evidence="1">Cytochrome P450</fullName>
    </submittedName>
</protein>
<dbReference type="EMBL" id="VRTY01000066">
    <property type="protein sequence ID" value="TXK37032.1"/>
    <property type="molecule type" value="Genomic_DNA"/>
</dbReference>
<reference evidence="1 2" key="1">
    <citation type="submission" date="2019-08" db="EMBL/GenBank/DDBJ databases">
        <authorList>
            <person name="Shi S."/>
        </authorList>
    </citation>
    <scope>NUCLEOTIDE SEQUENCE [LARGE SCALE GENOMIC DNA]</scope>
    <source>
        <strain evidence="1 2">GY10130</strain>
    </source>
</reference>
<name>A0A5C8JI04_9BACT</name>
<dbReference type="PRINTS" id="PR00463">
    <property type="entry name" value="EP450I"/>
</dbReference>
<evidence type="ECO:0000313" key="1">
    <source>
        <dbReference type="EMBL" id="TXK37032.1"/>
    </source>
</evidence>
<dbReference type="Pfam" id="PF00067">
    <property type="entry name" value="p450"/>
    <property type="match status" value="1"/>
</dbReference>
<evidence type="ECO:0000313" key="2">
    <source>
        <dbReference type="Proteomes" id="UP000321926"/>
    </source>
</evidence>
<keyword evidence="2" id="KW-1185">Reference proteome</keyword>
<dbReference type="AlphaFoldDB" id="A0A5C8JI04"/>
<dbReference type="Proteomes" id="UP000321926">
    <property type="component" value="Unassembled WGS sequence"/>
</dbReference>